<gene>
    <name evidence="2" type="ORF">CTZ28_19675</name>
</gene>
<evidence type="ECO:0000256" key="1">
    <source>
        <dbReference type="SAM" id="MobiDB-lite"/>
    </source>
</evidence>
<name>A0A3M0ID18_9ACTN</name>
<feature type="compositionally biased region" description="Basic and acidic residues" evidence="1">
    <location>
        <begin position="83"/>
        <end position="98"/>
    </location>
</feature>
<evidence type="ECO:0000313" key="2">
    <source>
        <dbReference type="EMBL" id="RMB84139.1"/>
    </source>
</evidence>
<comment type="caution">
    <text evidence="2">The sequence shown here is derived from an EMBL/GenBank/DDBJ whole genome shotgun (WGS) entry which is preliminary data.</text>
</comment>
<sequence length="98" mass="10930">MRTGALGTAGRTFLRPGAYAETCAVTDEFAAAAIHHNGPLWILAGRRSRRVPEHALVHASVRLRRERDPAYRPDLPDATEPGRWADPDWTKPAQPHDR</sequence>
<dbReference type="AlphaFoldDB" id="A0A3M0ID18"/>
<organism evidence="2 3">
    <name type="scientific">Streptomyces shenzhenensis</name>
    <dbReference type="NCBI Taxonomy" id="943815"/>
    <lineage>
        <taxon>Bacteria</taxon>
        <taxon>Bacillati</taxon>
        <taxon>Actinomycetota</taxon>
        <taxon>Actinomycetes</taxon>
        <taxon>Kitasatosporales</taxon>
        <taxon>Streptomycetaceae</taxon>
        <taxon>Streptomyces</taxon>
    </lineage>
</organism>
<dbReference type="Proteomes" id="UP000270471">
    <property type="component" value="Unassembled WGS sequence"/>
</dbReference>
<feature type="region of interest" description="Disordered" evidence="1">
    <location>
        <begin position="66"/>
        <end position="98"/>
    </location>
</feature>
<evidence type="ECO:0000313" key="3">
    <source>
        <dbReference type="Proteomes" id="UP000270471"/>
    </source>
</evidence>
<dbReference type="OrthoDB" id="4378831at2"/>
<dbReference type="EMBL" id="PENI01000012">
    <property type="protein sequence ID" value="RMB84139.1"/>
    <property type="molecule type" value="Genomic_DNA"/>
</dbReference>
<dbReference type="RefSeq" id="WP_121890979.1">
    <property type="nucleotide sequence ID" value="NZ_PENI01000012.1"/>
</dbReference>
<proteinExistence type="predicted"/>
<protein>
    <submittedName>
        <fullName evidence="2">Uncharacterized protein</fullName>
    </submittedName>
</protein>
<keyword evidence="3" id="KW-1185">Reference proteome</keyword>
<feature type="compositionally biased region" description="Basic and acidic residues" evidence="1">
    <location>
        <begin position="66"/>
        <end position="75"/>
    </location>
</feature>
<accession>A0A3M0ID18</accession>
<reference evidence="2 3" key="1">
    <citation type="submission" date="2017-11" db="EMBL/GenBank/DDBJ databases">
        <title>Draft genome of actinobacteria isolated from guarana (Paullinia cupana (Mart.) Ducke.</title>
        <authorList>
            <person name="Siqueira K.A."/>
            <person name="Liotti R.G."/>
            <person name="Mendes T.A.O."/>
            <person name="Soares M.A."/>
        </authorList>
    </citation>
    <scope>NUCLEOTIDE SEQUENCE [LARGE SCALE GENOMIC DNA]</scope>
    <source>
        <strain evidence="2 3">193</strain>
    </source>
</reference>